<dbReference type="PANTHER" id="PTHR43537:SF5">
    <property type="entry name" value="UXU OPERON TRANSCRIPTIONAL REGULATOR"/>
    <property type="match status" value="1"/>
</dbReference>
<dbReference type="EMBL" id="JACJJQ010000038">
    <property type="protein sequence ID" value="MBM6754615.1"/>
    <property type="molecule type" value="Genomic_DNA"/>
</dbReference>
<evidence type="ECO:0000313" key="6">
    <source>
        <dbReference type="Proteomes" id="UP000776629"/>
    </source>
</evidence>
<accession>A0ABS2EQD9</accession>
<dbReference type="RefSeq" id="WP_204776882.1">
    <property type="nucleotide sequence ID" value="NZ_JACJJQ010000038.1"/>
</dbReference>
<gene>
    <name evidence="5" type="ORF">H5993_07575</name>
</gene>
<dbReference type="SUPFAM" id="SSF48008">
    <property type="entry name" value="GntR ligand-binding domain-like"/>
    <property type="match status" value="1"/>
</dbReference>
<keyword evidence="6" id="KW-1185">Reference proteome</keyword>
<evidence type="ECO:0000313" key="5">
    <source>
        <dbReference type="EMBL" id="MBM6754615.1"/>
    </source>
</evidence>
<name>A0ABS2EQD9_9LACO</name>
<dbReference type="SUPFAM" id="SSF46785">
    <property type="entry name" value="Winged helix' DNA-binding domain"/>
    <property type="match status" value="1"/>
</dbReference>
<evidence type="ECO:0000256" key="2">
    <source>
        <dbReference type="ARBA" id="ARBA00023125"/>
    </source>
</evidence>
<protein>
    <submittedName>
        <fullName evidence="5">GntR family transcriptional regulator</fullName>
    </submittedName>
</protein>
<dbReference type="PROSITE" id="PS50949">
    <property type="entry name" value="HTH_GNTR"/>
    <property type="match status" value="1"/>
</dbReference>
<evidence type="ECO:0000259" key="4">
    <source>
        <dbReference type="PROSITE" id="PS50949"/>
    </source>
</evidence>
<evidence type="ECO:0000256" key="1">
    <source>
        <dbReference type="ARBA" id="ARBA00023015"/>
    </source>
</evidence>
<dbReference type="Gene3D" id="1.10.10.10">
    <property type="entry name" value="Winged helix-like DNA-binding domain superfamily/Winged helix DNA-binding domain"/>
    <property type="match status" value="1"/>
</dbReference>
<sequence>MKKGQTYIEITMRQIQRDIILGKYRPGTKLVVANLKQDYGVSLSVVREALTRLTEQELVISTPNIGFSVVKINHRGIEELKVARLINEGEAIRLAIQHGSDRWIQNVKAAYQKLARTSFSSPETHQLSLEWYEAHRAFHQTIVAGANNQFLSKICLRLWNQSELSRNQALVQGRVTPGLEEHRQLTQEIVARDLDRALAVHRAHLINGARGQQR</sequence>
<keyword evidence="2" id="KW-0238">DNA-binding</keyword>
<dbReference type="SMART" id="SM00895">
    <property type="entry name" value="FCD"/>
    <property type="match status" value="1"/>
</dbReference>
<keyword evidence="3" id="KW-0804">Transcription</keyword>
<dbReference type="Pfam" id="PF00392">
    <property type="entry name" value="GntR"/>
    <property type="match status" value="1"/>
</dbReference>
<dbReference type="PANTHER" id="PTHR43537">
    <property type="entry name" value="TRANSCRIPTIONAL REGULATOR, GNTR FAMILY"/>
    <property type="match status" value="1"/>
</dbReference>
<evidence type="ECO:0000256" key="3">
    <source>
        <dbReference type="ARBA" id="ARBA00023163"/>
    </source>
</evidence>
<dbReference type="Gene3D" id="1.20.120.530">
    <property type="entry name" value="GntR ligand-binding domain-like"/>
    <property type="match status" value="1"/>
</dbReference>
<dbReference type="Proteomes" id="UP000776629">
    <property type="component" value="Unassembled WGS sequence"/>
</dbReference>
<dbReference type="Pfam" id="PF07729">
    <property type="entry name" value="FCD"/>
    <property type="match status" value="1"/>
</dbReference>
<reference evidence="5 6" key="1">
    <citation type="journal article" date="2021" name="Sci. Rep.">
        <title>The distribution of antibiotic resistance genes in chicken gut microbiota commensals.</title>
        <authorList>
            <person name="Juricova H."/>
            <person name="Matiasovicova J."/>
            <person name="Kubasova T."/>
            <person name="Cejkova D."/>
            <person name="Rychlik I."/>
        </authorList>
    </citation>
    <scope>NUCLEOTIDE SEQUENCE [LARGE SCALE GENOMIC DNA]</scope>
    <source>
        <strain evidence="5 6">An810</strain>
    </source>
</reference>
<feature type="domain" description="HTH gntR-type" evidence="4">
    <location>
        <begin position="5"/>
        <end position="72"/>
    </location>
</feature>
<dbReference type="InterPro" id="IPR036388">
    <property type="entry name" value="WH-like_DNA-bd_sf"/>
</dbReference>
<dbReference type="InterPro" id="IPR008920">
    <property type="entry name" value="TF_FadR/GntR_C"/>
</dbReference>
<comment type="caution">
    <text evidence="5">The sequence shown here is derived from an EMBL/GenBank/DDBJ whole genome shotgun (WGS) entry which is preliminary data.</text>
</comment>
<dbReference type="InterPro" id="IPR036390">
    <property type="entry name" value="WH_DNA-bd_sf"/>
</dbReference>
<organism evidence="5 6">
    <name type="scientific">Limosilactobacillus alvi</name>
    <dbReference type="NCBI Taxonomy" id="990412"/>
    <lineage>
        <taxon>Bacteria</taxon>
        <taxon>Bacillati</taxon>
        <taxon>Bacillota</taxon>
        <taxon>Bacilli</taxon>
        <taxon>Lactobacillales</taxon>
        <taxon>Lactobacillaceae</taxon>
        <taxon>Limosilactobacillus</taxon>
    </lineage>
</organism>
<dbReference type="InterPro" id="IPR000524">
    <property type="entry name" value="Tscrpt_reg_HTH_GntR"/>
</dbReference>
<proteinExistence type="predicted"/>
<dbReference type="SMART" id="SM00345">
    <property type="entry name" value="HTH_GNTR"/>
    <property type="match status" value="1"/>
</dbReference>
<dbReference type="InterPro" id="IPR011711">
    <property type="entry name" value="GntR_C"/>
</dbReference>
<keyword evidence="1" id="KW-0805">Transcription regulation</keyword>